<dbReference type="KEGG" id="chu:CHU_2457"/>
<reference evidence="1 2" key="1">
    <citation type="journal article" date="2007" name="Appl. Environ. Microbiol.">
        <title>Genome sequence of the cellulolytic gliding bacterium Cytophaga hutchinsonii.</title>
        <authorList>
            <person name="Xie G."/>
            <person name="Bruce D.C."/>
            <person name="Challacombe J.F."/>
            <person name="Chertkov O."/>
            <person name="Detter J.C."/>
            <person name="Gilna P."/>
            <person name="Han C.S."/>
            <person name="Lucas S."/>
            <person name="Misra M."/>
            <person name="Myers G.L."/>
            <person name="Richardson P."/>
            <person name="Tapia R."/>
            <person name="Thayer N."/>
            <person name="Thompson L.S."/>
            <person name="Brettin T.S."/>
            <person name="Henrissat B."/>
            <person name="Wilson D.B."/>
            <person name="McBride M.J."/>
        </authorList>
    </citation>
    <scope>NUCLEOTIDE SEQUENCE [LARGE SCALE GENOMIC DNA]</scope>
    <source>
        <strain evidence="2">ATCC 33406 / DSM 1761 / CIP 103989 / NBRC 15051 / NCIMB 9469 / D465</strain>
    </source>
</reference>
<dbReference type="EMBL" id="CP000383">
    <property type="protein sequence ID" value="ABG59712.1"/>
    <property type="molecule type" value="Genomic_DNA"/>
</dbReference>
<evidence type="ECO:0000313" key="2">
    <source>
        <dbReference type="Proteomes" id="UP000001822"/>
    </source>
</evidence>
<accession>A0A6N4STK6</accession>
<dbReference type="SUPFAM" id="SSF47781">
    <property type="entry name" value="RuvA domain 2-like"/>
    <property type="match status" value="1"/>
</dbReference>
<protein>
    <submittedName>
        <fullName evidence="1">Uncharacterized protein</fullName>
    </submittedName>
</protein>
<keyword evidence="2" id="KW-1185">Reference proteome</keyword>
<evidence type="ECO:0000313" key="1">
    <source>
        <dbReference type="EMBL" id="ABG59712.1"/>
    </source>
</evidence>
<dbReference type="Proteomes" id="UP000001822">
    <property type="component" value="Chromosome"/>
</dbReference>
<dbReference type="AlphaFoldDB" id="A0A6N4STK6"/>
<proteinExistence type="predicted"/>
<gene>
    <name evidence="1" type="ordered locus">CHU_2457</name>
</gene>
<dbReference type="InterPro" id="IPR010994">
    <property type="entry name" value="RuvA_2-like"/>
</dbReference>
<dbReference type="RefSeq" id="WP_011585826.1">
    <property type="nucleotide sequence ID" value="NC_008255.1"/>
</dbReference>
<name>A0A6N4STK6_CYTH3</name>
<dbReference type="OrthoDB" id="9766750at2"/>
<sequence length="663" mass="76176">MRQLLLLFFYSIPFILQAQLSIEDSGILESLTGNEEIMQTNSDAAENLALLVKNPMNINKADESVLLGVGYLKEVQITEIMQYIHAYGPLINVHELQTLPSMNEQTFFWLKSCFTITGSTQDQKLLHHLAGKEHSMLLIRYSAAPVTIPKEWTGNGDKASIRFQTMIPNKMRFGLCLEKDAGEQIRWNAAKNYYGFDNVNFYLHYLPSKKWKHITIGAQRLQFGQGLLMGGGFYAGKGSETITTLRKTGRAIIPVGGTTEYGRLFGISSTYYFTRHISLTGFYSNTKEDAGIDTTNDNVPFIQSISETGYHRSLAELAKRKNIHVQLAGYHVRYESKHFSVGNTFLYRAVSHAIQPKETYYNQFYNRGQLFSGTSLDFQGRYQNMLLFGEVSFTATGGKAFLAGVMMALHRSTDLSFLYRNYGKEYISPYAQAFAESSAVSNEKGMYVGIKIRPKKEWSIHAYADLFVFPWLKYRIHTPSTGEEYFIKIEYKPSKKTMLYFQHRNEQKSWDVTGTTLTLPAFRQSSILYFEHKLSLAITLRTRIQWGSYETNATTSTGSLYAQDIMYKKRKYQLTFRWMWYEVADYNARQYAYEPDVPYSFYIPAYTGKAIHPMLIIKYNVFKNIDCWFKLSLTKPLAATVLESAATSLKSIYSGTWQIRWTF</sequence>
<organism evidence="1 2">
    <name type="scientific">Cytophaga hutchinsonii (strain ATCC 33406 / DSM 1761 / CIP 103989 / NBRC 15051 / NCIMB 9469 / D465)</name>
    <dbReference type="NCBI Taxonomy" id="269798"/>
    <lineage>
        <taxon>Bacteria</taxon>
        <taxon>Pseudomonadati</taxon>
        <taxon>Bacteroidota</taxon>
        <taxon>Cytophagia</taxon>
        <taxon>Cytophagales</taxon>
        <taxon>Cytophagaceae</taxon>
        <taxon>Cytophaga</taxon>
    </lineage>
</organism>